<reference evidence="9 10" key="1">
    <citation type="submission" date="2018-06" db="EMBL/GenBank/DDBJ databases">
        <authorList>
            <consortium name="Pathogen Informatics"/>
            <person name="Doyle S."/>
        </authorList>
    </citation>
    <scope>NUCLEOTIDE SEQUENCE [LARGE SCALE GENOMIC DNA]</scope>
    <source>
        <strain evidence="9 10">NCTC11388</strain>
    </source>
</reference>
<keyword evidence="1 6" id="KW-0489">Methyltransferase</keyword>
<evidence type="ECO:0000256" key="7">
    <source>
        <dbReference type="RuleBase" id="RU000416"/>
    </source>
</evidence>
<sequence length="411" mass="47217">MPEKLTYIDLFAGAGGLSEGFIRAGFEPVAHVEMDKAACLTLKTRVAYHYLKSENRYDEYVSYLKGEISREELYNKIPDDLSKSVINLPIGEDYNDTIHKEIKAQLKKKSVDLIIGGPPCQAYSLVGRARSADNMKGDKRNYLYVQYAGYLEKYQPKLFVFENVYGLLSAGNGVYLENMKKLFFKKGYDIKIFKLEANNFGVLQNRKRIIIIGWKRNLNIELPDLEAIKSLAEYKVSSVLEDLPEVQAGESLSRYLTYKTDTNNYLENSSIRNGIGILTQHTARPHTEQDKEIYRIVVQKWNNKKERLNYNDLPETLKTHKNRSSFFDRFKVVASDKHFSQTVVAHIAKDGHYYIHPDIKQNRSLTVREAARLQSFPDDYFFEGIKDGQARTPAFKQIGNAVPPLMAYENS</sequence>
<dbReference type="GO" id="GO:0032259">
    <property type="term" value="P:methylation"/>
    <property type="evidence" value="ECO:0007669"/>
    <property type="project" value="UniProtKB-KW"/>
</dbReference>
<keyword evidence="4" id="KW-0680">Restriction system</keyword>
<dbReference type="RefSeq" id="WP_115169094.1">
    <property type="nucleotide sequence ID" value="NZ_UGYW01000002.1"/>
</dbReference>
<dbReference type="Gene3D" id="3.90.120.10">
    <property type="entry name" value="DNA Methylase, subunit A, domain 2"/>
    <property type="match status" value="1"/>
</dbReference>
<evidence type="ECO:0000256" key="2">
    <source>
        <dbReference type="ARBA" id="ARBA00022679"/>
    </source>
</evidence>
<comment type="catalytic activity">
    <reaction evidence="5 8">
        <text>a 2'-deoxycytidine in DNA + S-adenosyl-L-methionine = a 5-methyl-2'-deoxycytidine in DNA + S-adenosyl-L-homocysteine + H(+)</text>
        <dbReference type="Rhea" id="RHEA:13681"/>
        <dbReference type="Rhea" id="RHEA-COMP:11369"/>
        <dbReference type="Rhea" id="RHEA-COMP:11370"/>
        <dbReference type="ChEBI" id="CHEBI:15378"/>
        <dbReference type="ChEBI" id="CHEBI:57856"/>
        <dbReference type="ChEBI" id="CHEBI:59789"/>
        <dbReference type="ChEBI" id="CHEBI:85452"/>
        <dbReference type="ChEBI" id="CHEBI:85454"/>
        <dbReference type="EC" id="2.1.1.37"/>
    </reaction>
</comment>
<name>A0A380BHB1_SPHSI</name>
<evidence type="ECO:0000313" key="9">
    <source>
        <dbReference type="EMBL" id="SUJ01070.1"/>
    </source>
</evidence>
<dbReference type="Pfam" id="PF00145">
    <property type="entry name" value="DNA_methylase"/>
    <property type="match status" value="2"/>
</dbReference>
<evidence type="ECO:0000256" key="8">
    <source>
        <dbReference type="RuleBase" id="RU000417"/>
    </source>
</evidence>
<feature type="active site" evidence="6">
    <location>
        <position position="120"/>
    </location>
</feature>
<dbReference type="PROSITE" id="PS51679">
    <property type="entry name" value="SAM_MT_C5"/>
    <property type="match status" value="1"/>
</dbReference>
<dbReference type="NCBIfam" id="TIGR00675">
    <property type="entry name" value="dcm"/>
    <property type="match status" value="1"/>
</dbReference>
<dbReference type="SUPFAM" id="SSF53335">
    <property type="entry name" value="S-adenosyl-L-methionine-dependent methyltransferases"/>
    <property type="match status" value="1"/>
</dbReference>
<dbReference type="PANTHER" id="PTHR10629">
    <property type="entry name" value="CYTOSINE-SPECIFIC METHYLTRANSFERASE"/>
    <property type="match status" value="1"/>
</dbReference>
<evidence type="ECO:0000256" key="4">
    <source>
        <dbReference type="ARBA" id="ARBA00022747"/>
    </source>
</evidence>
<keyword evidence="3 6" id="KW-0949">S-adenosyl-L-methionine</keyword>
<accession>A0A380BHB1</accession>
<dbReference type="InterPro" id="IPR050390">
    <property type="entry name" value="C5-Methyltransferase"/>
</dbReference>
<dbReference type="GO" id="GO:0044027">
    <property type="term" value="P:negative regulation of gene expression via chromosomal CpG island methylation"/>
    <property type="evidence" value="ECO:0007669"/>
    <property type="project" value="TreeGrafter"/>
</dbReference>
<dbReference type="REBASE" id="431714">
    <property type="entry name" value="M.Ssp11388ORF672P"/>
</dbReference>
<keyword evidence="2 6" id="KW-0808">Transferase</keyword>
<dbReference type="AlphaFoldDB" id="A0A380BHB1"/>
<proteinExistence type="inferred from homology"/>
<evidence type="ECO:0000256" key="5">
    <source>
        <dbReference type="ARBA" id="ARBA00047422"/>
    </source>
</evidence>
<dbReference type="Proteomes" id="UP000254893">
    <property type="component" value="Unassembled WGS sequence"/>
</dbReference>
<dbReference type="Gene3D" id="3.40.50.150">
    <property type="entry name" value="Vaccinia Virus protein VP39"/>
    <property type="match status" value="1"/>
</dbReference>
<dbReference type="InterPro" id="IPR029063">
    <property type="entry name" value="SAM-dependent_MTases_sf"/>
</dbReference>
<evidence type="ECO:0000256" key="1">
    <source>
        <dbReference type="ARBA" id="ARBA00022603"/>
    </source>
</evidence>
<dbReference type="GO" id="GO:0003677">
    <property type="term" value="F:DNA binding"/>
    <property type="evidence" value="ECO:0007669"/>
    <property type="project" value="TreeGrafter"/>
</dbReference>
<dbReference type="EMBL" id="UGYW01000002">
    <property type="protein sequence ID" value="SUJ01070.1"/>
    <property type="molecule type" value="Genomic_DNA"/>
</dbReference>
<comment type="similarity">
    <text evidence="6 7">Belongs to the class I-like SAM-binding methyltransferase superfamily. C5-methyltransferase family.</text>
</comment>
<organism evidence="9 10">
    <name type="scientific">Sphingobacterium spiritivorum</name>
    <name type="common">Flavobacterium spiritivorum</name>
    <dbReference type="NCBI Taxonomy" id="258"/>
    <lineage>
        <taxon>Bacteria</taxon>
        <taxon>Pseudomonadati</taxon>
        <taxon>Bacteroidota</taxon>
        <taxon>Sphingobacteriia</taxon>
        <taxon>Sphingobacteriales</taxon>
        <taxon>Sphingobacteriaceae</taxon>
        <taxon>Sphingobacterium</taxon>
    </lineage>
</organism>
<dbReference type="PROSITE" id="PS00094">
    <property type="entry name" value="C5_MTASE_1"/>
    <property type="match status" value="1"/>
</dbReference>
<dbReference type="GO" id="GO:0009307">
    <property type="term" value="P:DNA restriction-modification system"/>
    <property type="evidence" value="ECO:0007669"/>
    <property type="project" value="UniProtKB-KW"/>
</dbReference>
<gene>
    <name evidence="9" type="primary">haeIIIM_1</name>
    <name evidence="9" type="ORF">NCTC11388_00672</name>
</gene>
<dbReference type="GO" id="GO:0003886">
    <property type="term" value="F:DNA (cytosine-5-)-methyltransferase activity"/>
    <property type="evidence" value="ECO:0007669"/>
    <property type="project" value="UniProtKB-EC"/>
</dbReference>
<protein>
    <recommendedName>
        <fullName evidence="8">Cytosine-specific methyltransferase</fullName>
        <ecNumber evidence="8">2.1.1.37</ecNumber>
    </recommendedName>
</protein>
<dbReference type="EC" id="2.1.1.37" evidence="8"/>
<evidence type="ECO:0000256" key="6">
    <source>
        <dbReference type="PROSITE-ProRule" id="PRU01016"/>
    </source>
</evidence>
<dbReference type="PRINTS" id="PR00105">
    <property type="entry name" value="C5METTRFRASE"/>
</dbReference>
<dbReference type="InterPro" id="IPR018117">
    <property type="entry name" value="C5_DNA_meth_AS"/>
</dbReference>
<dbReference type="PANTHER" id="PTHR10629:SF52">
    <property type="entry name" value="DNA (CYTOSINE-5)-METHYLTRANSFERASE 1"/>
    <property type="match status" value="1"/>
</dbReference>
<evidence type="ECO:0000313" key="10">
    <source>
        <dbReference type="Proteomes" id="UP000254893"/>
    </source>
</evidence>
<evidence type="ECO:0000256" key="3">
    <source>
        <dbReference type="ARBA" id="ARBA00022691"/>
    </source>
</evidence>
<dbReference type="InterPro" id="IPR001525">
    <property type="entry name" value="C5_MeTfrase"/>
</dbReference>